<evidence type="ECO:0000313" key="1">
    <source>
        <dbReference type="EMBL" id="BEQ13743.1"/>
    </source>
</evidence>
<evidence type="ECO:0000313" key="2">
    <source>
        <dbReference type="Proteomes" id="UP001366166"/>
    </source>
</evidence>
<reference evidence="2" key="1">
    <citation type="journal article" date="2023" name="Arch. Microbiol.">
        <title>Desulfoferula mesophilus gen. nov. sp. nov., a mesophilic sulfate-reducing bacterium isolated from a brackish lake sediment.</title>
        <authorList>
            <person name="Watanabe T."/>
            <person name="Yabe T."/>
            <person name="Tsuji J.M."/>
            <person name="Fukui M."/>
        </authorList>
    </citation>
    <scope>NUCLEOTIDE SEQUENCE [LARGE SCALE GENOMIC DNA]</scope>
    <source>
        <strain evidence="2">12FAK</strain>
    </source>
</reference>
<proteinExistence type="predicted"/>
<organism evidence="1 2">
    <name type="scientific">Desulfoferula mesophila</name>
    <dbReference type="NCBI Taxonomy" id="3058419"/>
    <lineage>
        <taxon>Bacteria</taxon>
        <taxon>Pseudomonadati</taxon>
        <taxon>Thermodesulfobacteriota</taxon>
        <taxon>Desulfarculia</taxon>
        <taxon>Desulfarculales</taxon>
        <taxon>Desulfarculaceae</taxon>
        <taxon>Desulfoferula</taxon>
    </lineage>
</organism>
<dbReference type="AlphaFoldDB" id="A0AAU9E9C9"/>
<gene>
    <name evidence="1" type="ORF">FAK_08090</name>
</gene>
<name>A0AAU9E9C9_9BACT</name>
<dbReference type="KEGG" id="dmp:FAK_08090"/>
<accession>A0AAU9E9C9</accession>
<sequence>MARLGIAQVRPASKAMLKAVIKDFLDKACNFLLGWGVRARGPNAAQANQLGA</sequence>
<evidence type="ECO:0008006" key="3">
    <source>
        <dbReference type="Google" id="ProtNLM"/>
    </source>
</evidence>
<dbReference type="Proteomes" id="UP001366166">
    <property type="component" value="Chromosome"/>
</dbReference>
<protein>
    <recommendedName>
        <fullName evidence="3">Transposase</fullName>
    </recommendedName>
</protein>
<keyword evidence="2" id="KW-1185">Reference proteome</keyword>
<dbReference type="EMBL" id="AP028679">
    <property type="protein sequence ID" value="BEQ13743.1"/>
    <property type="molecule type" value="Genomic_DNA"/>
</dbReference>